<protein>
    <submittedName>
        <fullName evidence="2">Uncharacterized protein</fullName>
    </submittedName>
</protein>
<comment type="caution">
    <text evidence="2">The sequence shown here is derived from an EMBL/GenBank/DDBJ whole genome shotgun (WGS) entry which is preliminary data.</text>
</comment>
<dbReference type="Proteomes" id="UP001642409">
    <property type="component" value="Unassembled WGS sequence"/>
</dbReference>
<feature type="region of interest" description="Disordered" evidence="1">
    <location>
        <begin position="1"/>
        <end position="40"/>
    </location>
</feature>
<dbReference type="EMBL" id="CAXDID020000307">
    <property type="protein sequence ID" value="CAL6074336.1"/>
    <property type="molecule type" value="Genomic_DNA"/>
</dbReference>
<evidence type="ECO:0000313" key="2">
    <source>
        <dbReference type="EMBL" id="CAI9916305.1"/>
    </source>
</evidence>
<name>A0AA86NBL6_9EUKA</name>
<dbReference type="AlphaFoldDB" id="A0AA86NBL6"/>
<reference evidence="2" key="1">
    <citation type="submission" date="2023-06" db="EMBL/GenBank/DDBJ databases">
        <authorList>
            <person name="Kurt Z."/>
        </authorList>
    </citation>
    <scope>NUCLEOTIDE SEQUENCE</scope>
</reference>
<feature type="compositionally biased region" description="Polar residues" evidence="1">
    <location>
        <begin position="10"/>
        <end position="23"/>
    </location>
</feature>
<reference evidence="3 4" key="2">
    <citation type="submission" date="2024-07" db="EMBL/GenBank/DDBJ databases">
        <authorList>
            <person name="Akdeniz Z."/>
        </authorList>
    </citation>
    <scope>NUCLEOTIDE SEQUENCE [LARGE SCALE GENOMIC DNA]</scope>
</reference>
<gene>
    <name evidence="2" type="ORF">HINF_LOCUS3950</name>
    <name evidence="3" type="ORF">HINF_LOCUS56658</name>
</gene>
<dbReference type="EMBL" id="CATOUU010000096">
    <property type="protein sequence ID" value="CAI9916305.1"/>
    <property type="molecule type" value="Genomic_DNA"/>
</dbReference>
<sequence>MSNLRRRRQGNASVSGAQNSDGSSFFEPEIFDPTMSAKPADEFKPVTENAVKNAPNSVVQQQKIVSELLIVENVPVQSKPNPLQPPVNNFFAIPPPQNDFFAPVQQNQPQKVQMPQIPAQQNVNIPFVPYNAPVQPVIPVQPPVPVVQQAPVQQAPPVQQVKPTPKHVPNLDFKEEISDVRASTNSKQADKSADDFFDNPVEFTPVQPKAAPSMSKYAHIKDKSDADDFFDQPEIPVITQKPVPQKTPQKQQPQQQIFEPSPINMYQQTPKQALPSIPPPPQTYTQPKQSVQIPTVQPQAQLQAPTGNSFFNVPVFVPEVSDVSKPTFFEPSKPNDNIKNDSVSAPMNKISNFADQFMKTITVSSIYEPEQPGSMLFTAQDDFFNDFQLFPLNFESPELAIIQYLKAKLTGADGFLKMVLQILLLLLTGDQSILQMSKEGVTRSTQEFKAGYTANALQTSVQSQEFDLALLLTRFQTMTFTQVTEQERQIYLQILSKYQLTECDPLFFSDIYIRQTDKPINFKYLLFFIATLQDRELASFYSQRMALILLQRNQVNQALLMLQSVGYILEPVNIYSVLCLKFQIQPTVQYTPLDFCFYQRQHNTIRPFEVHLAEFSEYISIRKQSKSFISILKLNKLRFWPYLLFYKIDQLIRTNNNQLSCEYLESVLVRLKFIVRTLPTMQNNQKLGMIQSVGVKTLKLEQQVKDELTVFQIQFQKQQKIQGFVNITDYVCLNVYDQNNIMIIAEIGKEMFQLKQQFQQAGINTRLPIENEQLLLQPDSEMVKNGQEKQNDDDGVIGKLAGFATKGLGKLFK</sequence>
<evidence type="ECO:0000313" key="4">
    <source>
        <dbReference type="Proteomes" id="UP001642409"/>
    </source>
</evidence>
<proteinExistence type="predicted"/>
<keyword evidence="4" id="KW-1185">Reference proteome</keyword>
<organism evidence="2">
    <name type="scientific">Hexamita inflata</name>
    <dbReference type="NCBI Taxonomy" id="28002"/>
    <lineage>
        <taxon>Eukaryota</taxon>
        <taxon>Metamonada</taxon>
        <taxon>Diplomonadida</taxon>
        <taxon>Hexamitidae</taxon>
        <taxon>Hexamitinae</taxon>
        <taxon>Hexamita</taxon>
    </lineage>
</organism>
<accession>A0AA86NBL6</accession>
<evidence type="ECO:0000313" key="3">
    <source>
        <dbReference type="EMBL" id="CAL6074336.1"/>
    </source>
</evidence>
<evidence type="ECO:0000256" key="1">
    <source>
        <dbReference type="SAM" id="MobiDB-lite"/>
    </source>
</evidence>